<evidence type="ECO:0000313" key="3">
    <source>
        <dbReference type="EMBL" id="KIW22955.1"/>
    </source>
</evidence>
<dbReference type="RefSeq" id="XP_016243172.1">
    <property type="nucleotide sequence ID" value="XM_016398610.1"/>
</dbReference>
<keyword evidence="2" id="KW-1133">Transmembrane helix</keyword>
<gene>
    <name evidence="3" type="ORF">PV07_11196</name>
</gene>
<dbReference type="EMBL" id="KN847046">
    <property type="protein sequence ID" value="KIW22956.1"/>
    <property type="molecule type" value="Genomic_DNA"/>
</dbReference>
<feature type="transmembrane region" description="Helical" evidence="2">
    <location>
        <begin position="72"/>
        <end position="96"/>
    </location>
</feature>
<accession>A0A0D2BXA5</accession>
<dbReference type="GeneID" id="27350390"/>
<feature type="transmembrane region" description="Helical" evidence="2">
    <location>
        <begin position="220"/>
        <end position="241"/>
    </location>
</feature>
<dbReference type="PANTHER" id="PTHR42069">
    <property type="entry name" value="HYPHAL ANASTAMOSIS-8 PROTEIN"/>
    <property type="match status" value="1"/>
</dbReference>
<proteinExistence type="predicted"/>
<dbReference type="VEuPathDB" id="FungiDB:PV07_11196"/>
<sequence length="264" mass="29973">MDPHQSSYEPFRHARDGYDADRHMDAAADDETLLKQEDHARQQHAMNQPRSQGGRLNNERAPRARFQTIRTVFRVLSLVLAITILGIQAYSIYVWLKTRRQSTRNQTTGFQTMIWAIIDPWPTWVMLGAAVAAVVVHFIAFGSLCGCCQSARRGASHVWAVYLSSSLLLSAWIAALVYFKVVDSMGDKKKNWDLWSWSCHKRSTKDGDVAWNALCIENNYTFFAAIVVVLLEGLGLILFIASQHSAKMNMPSMKMPKLSGYRRF</sequence>
<dbReference type="HOGENOM" id="CLU_081905_0_0_1"/>
<name>A0A0D2BXA5_9EURO</name>
<protein>
    <recommendedName>
        <fullName evidence="5">MARVEL domain-containing protein</fullName>
    </recommendedName>
</protein>
<dbReference type="Proteomes" id="UP000054466">
    <property type="component" value="Unassembled WGS sequence"/>
</dbReference>
<dbReference type="PANTHER" id="PTHR42069:SF1">
    <property type="entry name" value="MARVEL DOMAIN-CONTAINING PROTEIN"/>
    <property type="match status" value="1"/>
</dbReference>
<feature type="compositionally biased region" description="Polar residues" evidence="1">
    <location>
        <begin position="44"/>
        <end position="55"/>
    </location>
</feature>
<dbReference type="EMBL" id="KN847046">
    <property type="protein sequence ID" value="KIW22955.1"/>
    <property type="molecule type" value="Genomic_DNA"/>
</dbReference>
<feature type="region of interest" description="Disordered" evidence="1">
    <location>
        <begin position="1"/>
        <end position="20"/>
    </location>
</feature>
<keyword evidence="4" id="KW-1185">Reference proteome</keyword>
<evidence type="ECO:0000256" key="1">
    <source>
        <dbReference type="SAM" id="MobiDB-lite"/>
    </source>
</evidence>
<dbReference type="AlphaFoldDB" id="A0A0D2BXA5"/>
<feature type="transmembrane region" description="Helical" evidence="2">
    <location>
        <begin position="124"/>
        <end position="147"/>
    </location>
</feature>
<keyword evidence="2" id="KW-0812">Transmembrane</keyword>
<evidence type="ECO:0008006" key="5">
    <source>
        <dbReference type="Google" id="ProtNLM"/>
    </source>
</evidence>
<dbReference type="STRING" id="569365.A0A0D2BXA5"/>
<reference evidence="3 4" key="1">
    <citation type="submission" date="2015-01" db="EMBL/GenBank/DDBJ databases">
        <title>The Genome Sequence of Cladophialophora immunda CBS83496.</title>
        <authorList>
            <consortium name="The Broad Institute Genomics Platform"/>
            <person name="Cuomo C."/>
            <person name="de Hoog S."/>
            <person name="Gorbushina A."/>
            <person name="Stielow B."/>
            <person name="Teixiera M."/>
            <person name="Abouelleil A."/>
            <person name="Chapman S.B."/>
            <person name="Priest M."/>
            <person name="Young S.K."/>
            <person name="Wortman J."/>
            <person name="Nusbaum C."/>
            <person name="Birren B."/>
        </authorList>
    </citation>
    <scope>NUCLEOTIDE SEQUENCE [LARGE SCALE GENOMIC DNA]</scope>
    <source>
        <strain evidence="3 4">CBS 83496</strain>
    </source>
</reference>
<dbReference type="OrthoDB" id="5400774at2759"/>
<evidence type="ECO:0000256" key="2">
    <source>
        <dbReference type="SAM" id="Phobius"/>
    </source>
</evidence>
<feature type="compositionally biased region" description="Basic and acidic residues" evidence="1">
    <location>
        <begin position="10"/>
        <end position="20"/>
    </location>
</feature>
<feature type="region of interest" description="Disordered" evidence="1">
    <location>
        <begin position="38"/>
        <end position="59"/>
    </location>
</feature>
<organism evidence="3 4">
    <name type="scientific">Cladophialophora immunda</name>
    <dbReference type="NCBI Taxonomy" id="569365"/>
    <lineage>
        <taxon>Eukaryota</taxon>
        <taxon>Fungi</taxon>
        <taxon>Dikarya</taxon>
        <taxon>Ascomycota</taxon>
        <taxon>Pezizomycotina</taxon>
        <taxon>Eurotiomycetes</taxon>
        <taxon>Chaetothyriomycetidae</taxon>
        <taxon>Chaetothyriales</taxon>
        <taxon>Herpotrichiellaceae</taxon>
        <taxon>Cladophialophora</taxon>
    </lineage>
</organism>
<feature type="transmembrane region" description="Helical" evidence="2">
    <location>
        <begin position="159"/>
        <end position="179"/>
    </location>
</feature>
<keyword evidence="2" id="KW-0472">Membrane</keyword>
<dbReference type="RefSeq" id="XP_016243171.1">
    <property type="nucleotide sequence ID" value="XM_016398609.1"/>
</dbReference>
<evidence type="ECO:0000313" key="4">
    <source>
        <dbReference type="Proteomes" id="UP000054466"/>
    </source>
</evidence>